<dbReference type="Proteomes" id="UP000002039">
    <property type="component" value="Unassembled WGS sequence"/>
</dbReference>
<keyword evidence="2" id="KW-1133">Transmembrane helix</keyword>
<evidence type="ECO:0000256" key="2">
    <source>
        <dbReference type="SAM" id="Phobius"/>
    </source>
</evidence>
<proteinExistence type="predicted"/>
<evidence type="ECO:0000256" key="1">
    <source>
        <dbReference type="SAM" id="MobiDB-lite"/>
    </source>
</evidence>
<protein>
    <submittedName>
        <fullName evidence="3">Uncharacterized protein</fullName>
    </submittedName>
</protein>
<evidence type="ECO:0000313" key="3">
    <source>
        <dbReference type="EMBL" id="OAT01739.1"/>
    </source>
</evidence>
<keyword evidence="2" id="KW-0472">Membrane</keyword>
<dbReference type="GeneID" id="69032110"/>
<name>A0ABX2VX49_AJEDR</name>
<accession>A0ABX2VX49</accession>
<gene>
    <name evidence="3" type="ORF">BDCG_17218</name>
</gene>
<sequence>MMMRETENELDTDTSAGRRDDISLQSMTTFTTAVREAGEDVMMRAVLLQLIDTVIFNLAFLAVMKTTAAL</sequence>
<keyword evidence="4" id="KW-1185">Reference proteome</keyword>
<organism evidence="3 4">
    <name type="scientific">Ajellomyces dermatitidis (strain ER-3 / ATCC MYA-2586)</name>
    <name type="common">Blastomyces dermatitidis</name>
    <dbReference type="NCBI Taxonomy" id="559297"/>
    <lineage>
        <taxon>Eukaryota</taxon>
        <taxon>Fungi</taxon>
        <taxon>Dikarya</taxon>
        <taxon>Ascomycota</taxon>
        <taxon>Pezizomycotina</taxon>
        <taxon>Eurotiomycetes</taxon>
        <taxon>Eurotiomycetidae</taxon>
        <taxon>Onygenales</taxon>
        <taxon>Ajellomycetaceae</taxon>
        <taxon>Blastomyces</taxon>
    </lineage>
</organism>
<feature type="region of interest" description="Disordered" evidence="1">
    <location>
        <begin position="1"/>
        <end position="22"/>
    </location>
</feature>
<dbReference type="EMBL" id="EQ999978">
    <property type="protein sequence ID" value="OAT01739.1"/>
    <property type="molecule type" value="Genomic_DNA"/>
</dbReference>
<keyword evidence="2" id="KW-0812">Transmembrane</keyword>
<evidence type="ECO:0000313" key="4">
    <source>
        <dbReference type="Proteomes" id="UP000002039"/>
    </source>
</evidence>
<dbReference type="RefSeq" id="XP_045281466.1">
    <property type="nucleotide sequence ID" value="XM_045426363.1"/>
</dbReference>
<reference evidence="4" key="1">
    <citation type="journal article" date="2015" name="PLoS Genet.">
        <title>The dynamic genome and transcriptome of the human fungal pathogen Blastomyces and close relative Emmonsia.</title>
        <authorList>
            <person name="Munoz J.F."/>
            <person name="Gauthier G.M."/>
            <person name="Desjardins C.A."/>
            <person name="Gallo J.E."/>
            <person name="Holder J."/>
            <person name="Sullivan T.D."/>
            <person name="Marty A.J."/>
            <person name="Carmen J.C."/>
            <person name="Chen Z."/>
            <person name="Ding L."/>
            <person name="Gujja S."/>
            <person name="Magrini V."/>
            <person name="Misas E."/>
            <person name="Mitreva M."/>
            <person name="Priest M."/>
            <person name="Saif S."/>
            <person name="Whiston E.A."/>
            <person name="Young S."/>
            <person name="Zeng Q."/>
            <person name="Goldman W.E."/>
            <person name="Mardis E.R."/>
            <person name="Taylor J.W."/>
            <person name="McEwen J.G."/>
            <person name="Clay O.K."/>
            <person name="Klein B.S."/>
            <person name="Cuomo C.A."/>
        </authorList>
    </citation>
    <scope>NUCLEOTIDE SEQUENCE [LARGE SCALE GENOMIC DNA]</scope>
    <source>
        <strain evidence="4">ER-3 / ATCC MYA-2586</strain>
    </source>
</reference>
<feature type="transmembrane region" description="Helical" evidence="2">
    <location>
        <begin position="45"/>
        <end position="64"/>
    </location>
</feature>